<keyword evidence="3" id="KW-0808">Transferase</keyword>
<protein>
    <submittedName>
        <fullName evidence="3">Acyltransferase</fullName>
    </submittedName>
</protein>
<keyword evidence="1" id="KW-0812">Transmembrane</keyword>
<dbReference type="Pfam" id="PF01757">
    <property type="entry name" value="Acyl_transf_3"/>
    <property type="match status" value="1"/>
</dbReference>
<evidence type="ECO:0000313" key="4">
    <source>
        <dbReference type="Proteomes" id="UP001152766"/>
    </source>
</evidence>
<keyword evidence="1" id="KW-0472">Membrane</keyword>
<feature type="transmembrane region" description="Helical" evidence="1">
    <location>
        <begin position="89"/>
        <end position="107"/>
    </location>
</feature>
<feature type="transmembrane region" description="Helical" evidence="1">
    <location>
        <begin position="320"/>
        <end position="341"/>
    </location>
</feature>
<keyword evidence="4" id="KW-1185">Reference proteome</keyword>
<keyword evidence="1" id="KW-1133">Transmembrane helix</keyword>
<name>A0A9X4LIH7_9BURK</name>
<dbReference type="PANTHER" id="PTHR23028:SF131">
    <property type="entry name" value="BLR2367 PROTEIN"/>
    <property type="match status" value="1"/>
</dbReference>
<dbReference type="InterPro" id="IPR002656">
    <property type="entry name" value="Acyl_transf_3_dom"/>
</dbReference>
<dbReference type="EMBL" id="SGUG01000014">
    <property type="protein sequence ID" value="MDG0863072.1"/>
    <property type="molecule type" value="Genomic_DNA"/>
</dbReference>
<accession>A0A9X4LIH7</accession>
<feature type="transmembrane region" description="Helical" evidence="1">
    <location>
        <begin position="166"/>
        <end position="182"/>
    </location>
</feature>
<evidence type="ECO:0000313" key="3">
    <source>
        <dbReference type="EMBL" id="MDG0863072.1"/>
    </source>
</evidence>
<feature type="transmembrane region" description="Helical" evidence="1">
    <location>
        <begin position="226"/>
        <end position="244"/>
    </location>
</feature>
<dbReference type="GO" id="GO:0016020">
    <property type="term" value="C:membrane"/>
    <property type="evidence" value="ECO:0007669"/>
    <property type="project" value="TreeGrafter"/>
</dbReference>
<comment type="caution">
    <text evidence="3">The sequence shown here is derived from an EMBL/GenBank/DDBJ whole genome shotgun (WGS) entry which is preliminary data.</text>
</comment>
<feature type="transmembrane region" description="Helical" evidence="1">
    <location>
        <begin position="48"/>
        <end position="68"/>
    </location>
</feature>
<evidence type="ECO:0000259" key="2">
    <source>
        <dbReference type="Pfam" id="PF01757"/>
    </source>
</evidence>
<dbReference type="AlphaFoldDB" id="A0A9X4LIH7"/>
<proteinExistence type="predicted"/>
<feature type="transmembrane region" description="Helical" evidence="1">
    <location>
        <begin position="137"/>
        <end position="159"/>
    </location>
</feature>
<keyword evidence="3" id="KW-0012">Acyltransferase</keyword>
<feature type="transmembrane region" description="Helical" evidence="1">
    <location>
        <begin position="256"/>
        <end position="276"/>
    </location>
</feature>
<feature type="transmembrane region" description="Helical" evidence="1">
    <location>
        <begin position="296"/>
        <end position="314"/>
    </location>
</feature>
<evidence type="ECO:0000256" key="1">
    <source>
        <dbReference type="SAM" id="Phobius"/>
    </source>
</evidence>
<sequence length="358" mass="40433">MSRQGAMSFAGLQMLRAFAAWLVVLHHYHQLIHGFDKSTLVGRLLVEAGPYGVDVFFVISGFIMHSSLTGREQRPADFLMRRVDRIVPAYWLATVVFAVCVAVLGRAEDRWTQWDAQRLILSALFIPHKHLSSMGQYPVLTVGWSLNFEMFFYTFLTLMLVLAGRFWMWAVALLLVALPWIWPVNAPWAAVLASPLLLFFVAGLLISRCLQWMQARGTAGSPSWRLELLFAVLVSIWTFAYLGFKPLPLLWRFDFPLRLLTAVAAVVMVIRCEGWLAGRPSLGWLVRLGDASYSTYLVHPIVLVLMLALPWVVVGPDLQPLALLAYVAGTLGLSLVFHRYVESRRWFTRSLTARGANV</sequence>
<dbReference type="GO" id="GO:0016747">
    <property type="term" value="F:acyltransferase activity, transferring groups other than amino-acyl groups"/>
    <property type="evidence" value="ECO:0007669"/>
    <property type="project" value="InterPro"/>
</dbReference>
<feature type="transmembrane region" description="Helical" evidence="1">
    <location>
        <begin position="7"/>
        <end position="28"/>
    </location>
</feature>
<dbReference type="InterPro" id="IPR050879">
    <property type="entry name" value="Acyltransferase_3"/>
</dbReference>
<dbReference type="GO" id="GO:0000271">
    <property type="term" value="P:polysaccharide biosynthetic process"/>
    <property type="evidence" value="ECO:0007669"/>
    <property type="project" value="TreeGrafter"/>
</dbReference>
<dbReference type="PANTHER" id="PTHR23028">
    <property type="entry name" value="ACETYLTRANSFERASE"/>
    <property type="match status" value="1"/>
</dbReference>
<feature type="transmembrane region" description="Helical" evidence="1">
    <location>
        <begin position="188"/>
        <end position="206"/>
    </location>
</feature>
<organism evidence="3 4">
    <name type="scientific">Pelomonas aquatica</name>
    <dbReference type="NCBI Taxonomy" id="431058"/>
    <lineage>
        <taxon>Bacteria</taxon>
        <taxon>Pseudomonadati</taxon>
        <taxon>Pseudomonadota</taxon>
        <taxon>Betaproteobacteria</taxon>
        <taxon>Burkholderiales</taxon>
        <taxon>Sphaerotilaceae</taxon>
        <taxon>Roseateles</taxon>
    </lineage>
</organism>
<gene>
    <name evidence="3" type="ORF">EXJ73_11405</name>
</gene>
<reference evidence="3" key="1">
    <citation type="submission" date="2019-02" db="EMBL/GenBank/DDBJ databases">
        <title>Draft genome of the type strain Pelomonas aquatica CCUG 52575T.</title>
        <authorList>
            <person name="Gomila M."/>
            <person name="Lalucat J."/>
        </authorList>
    </citation>
    <scope>NUCLEOTIDE SEQUENCE</scope>
    <source>
        <strain evidence="3">CCUG 52575</strain>
    </source>
</reference>
<dbReference type="Proteomes" id="UP001152766">
    <property type="component" value="Unassembled WGS sequence"/>
</dbReference>
<dbReference type="RefSeq" id="WP_277583814.1">
    <property type="nucleotide sequence ID" value="NZ_SGUG01000014.1"/>
</dbReference>
<feature type="domain" description="Acyltransferase 3" evidence="2">
    <location>
        <begin position="10"/>
        <end position="338"/>
    </location>
</feature>